<organism evidence="1 2">
    <name type="scientific">Fructobacillus americanaquae</name>
    <dbReference type="NCBI Taxonomy" id="2940302"/>
    <lineage>
        <taxon>Bacteria</taxon>
        <taxon>Bacillati</taxon>
        <taxon>Bacillota</taxon>
        <taxon>Bacilli</taxon>
        <taxon>Lactobacillales</taxon>
        <taxon>Lactobacillaceae</taxon>
        <taxon>Fructobacillus</taxon>
    </lineage>
</organism>
<evidence type="ECO:0000313" key="2">
    <source>
        <dbReference type="Proteomes" id="UP001056093"/>
    </source>
</evidence>
<sequence>MSVKIDVKELLGQAKKVEVKTTTKNFKKAIAFLRSLNKVQLDQKRNEKKNDAIEDLDSLEALELNEQNMASMIEMADTATQYIAETLKLSDKQVEKIDEEKDLDELMEFSMKLAEEVTGSKAEKAGDDSLKA</sequence>
<dbReference type="Proteomes" id="UP001056093">
    <property type="component" value="Chromosome"/>
</dbReference>
<name>A0ABY5C0B9_9LACO</name>
<keyword evidence="2" id="KW-1185">Reference proteome</keyword>
<proteinExistence type="predicted"/>
<dbReference type="EMBL" id="CP097122">
    <property type="protein sequence ID" value="USS92037.1"/>
    <property type="molecule type" value="Genomic_DNA"/>
</dbReference>
<dbReference type="Pfam" id="PF06896">
    <property type="entry name" value="Phage_TAC_3"/>
    <property type="match status" value="1"/>
</dbReference>
<gene>
    <name evidence="1" type="ORF">M3M36_06915</name>
</gene>
<evidence type="ECO:0000313" key="1">
    <source>
        <dbReference type="EMBL" id="USS92037.1"/>
    </source>
</evidence>
<reference evidence="1" key="1">
    <citation type="submission" date="2022-05" db="EMBL/GenBank/DDBJ databases">
        <authorList>
            <person name="Oliphant S.A."/>
            <person name="Watson-Haigh N.S."/>
            <person name="Sumby K.M."/>
            <person name="Gardner J.M."/>
            <person name="Jiranek V."/>
        </authorList>
    </citation>
    <scope>NUCLEOTIDE SEQUENCE</scope>
    <source>
        <strain evidence="1">KI3_B9</strain>
    </source>
</reference>
<protein>
    <submittedName>
        <fullName evidence="1">Phage tail assembly chaperone</fullName>
    </submittedName>
</protein>
<accession>A0ABY5C0B9</accession>
<dbReference type="RefSeq" id="WP_252773842.1">
    <property type="nucleotide sequence ID" value="NZ_CP097122.1"/>
</dbReference>
<dbReference type="InterPro" id="IPR009681">
    <property type="entry name" value="Phage_TAC_Siphoviridae"/>
</dbReference>